<keyword evidence="10" id="KW-0255">Endonuclease</keyword>
<gene>
    <name evidence="10" type="ORF">SVA_1736</name>
</gene>
<keyword evidence="11" id="KW-1185">Reference proteome</keyword>
<evidence type="ECO:0000256" key="3">
    <source>
        <dbReference type="ARBA" id="ARBA00022722"/>
    </source>
</evidence>
<dbReference type="Pfam" id="PF03372">
    <property type="entry name" value="Exo_endo_phos"/>
    <property type="match status" value="1"/>
</dbReference>
<dbReference type="InterPro" id="IPR051547">
    <property type="entry name" value="TDP2-like"/>
</dbReference>
<dbReference type="GO" id="GO:0004519">
    <property type="term" value="F:endonuclease activity"/>
    <property type="evidence" value="ECO:0007669"/>
    <property type="project" value="UniProtKB-KW"/>
</dbReference>
<name>A0A1B4V422_9GAMM</name>
<dbReference type="RefSeq" id="WP_096460819.1">
    <property type="nucleotide sequence ID" value="NZ_AP014936.1"/>
</dbReference>
<dbReference type="Gene3D" id="3.60.10.10">
    <property type="entry name" value="Endonuclease/exonuclease/phosphatase"/>
    <property type="match status" value="1"/>
</dbReference>
<keyword evidence="7" id="KW-0460">Magnesium</keyword>
<sequence>MFRAVTLNLSYLGTRHGPWPARRALVIDALRALQPDVVALQAVWRTVAGDSQADELAREVPGYEYVAFEPAAENVQGSKGLALLSRGALAQIEPRMLGLRAGTEDPDRRIVLRAHAGDLCLYNVHFSWVPEQVADNVREALPFLRVRGPALVLGDFNLTPEDPLHARFLEEGWTDAWQALRPRDPGYTFESDAPSMRIDYVYVNEPLSARLRAIDLVGGGRATPPRLSDHLGVVVDLDLD</sequence>
<comment type="cofactor">
    <cofactor evidence="1">
        <name>Mn(2+)</name>
        <dbReference type="ChEBI" id="CHEBI:29035"/>
    </cofactor>
</comment>
<evidence type="ECO:0000259" key="9">
    <source>
        <dbReference type="Pfam" id="PF03372"/>
    </source>
</evidence>
<keyword evidence="5" id="KW-0227">DNA damage</keyword>
<keyword evidence="8" id="KW-0234">DNA repair</keyword>
<dbReference type="GO" id="GO:0016787">
    <property type="term" value="F:hydrolase activity"/>
    <property type="evidence" value="ECO:0007669"/>
    <property type="project" value="UniProtKB-KW"/>
</dbReference>
<proteinExistence type="predicted"/>
<evidence type="ECO:0000256" key="6">
    <source>
        <dbReference type="ARBA" id="ARBA00022801"/>
    </source>
</evidence>
<evidence type="ECO:0000313" key="10">
    <source>
        <dbReference type="EMBL" id="BAU48290.1"/>
    </source>
</evidence>
<dbReference type="OrthoDB" id="9793162at2"/>
<comment type="cofactor">
    <cofactor evidence="2">
        <name>Mg(2+)</name>
        <dbReference type="ChEBI" id="CHEBI:18420"/>
    </cofactor>
</comment>
<dbReference type="InterPro" id="IPR036691">
    <property type="entry name" value="Endo/exonu/phosph_ase_sf"/>
</dbReference>
<organism evidence="10 11">
    <name type="scientific">Sulfurifustis variabilis</name>
    <dbReference type="NCBI Taxonomy" id="1675686"/>
    <lineage>
        <taxon>Bacteria</taxon>
        <taxon>Pseudomonadati</taxon>
        <taxon>Pseudomonadota</taxon>
        <taxon>Gammaproteobacteria</taxon>
        <taxon>Acidiferrobacterales</taxon>
        <taxon>Acidiferrobacteraceae</taxon>
        <taxon>Sulfurifustis</taxon>
    </lineage>
</organism>
<dbReference type="GO" id="GO:0046872">
    <property type="term" value="F:metal ion binding"/>
    <property type="evidence" value="ECO:0007669"/>
    <property type="project" value="UniProtKB-KW"/>
</dbReference>
<feature type="domain" description="Endonuclease/exonuclease/phosphatase" evidence="9">
    <location>
        <begin position="6"/>
        <end position="230"/>
    </location>
</feature>
<dbReference type="GO" id="GO:0006281">
    <property type="term" value="P:DNA repair"/>
    <property type="evidence" value="ECO:0007669"/>
    <property type="project" value="UniProtKB-KW"/>
</dbReference>
<dbReference type="InterPro" id="IPR005135">
    <property type="entry name" value="Endo/exonuclease/phosphatase"/>
</dbReference>
<reference evidence="10 11" key="1">
    <citation type="submission" date="2015-08" db="EMBL/GenBank/DDBJ databases">
        <title>Complete genome sequence of Sulfurifustis variabilis.</title>
        <authorList>
            <person name="Miura A."/>
            <person name="Kojima H."/>
            <person name="Fukui M."/>
        </authorList>
    </citation>
    <scope>NUCLEOTIDE SEQUENCE [LARGE SCALE GENOMIC DNA]</scope>
    <source>
        <strain evidence="11">skN76</strain>
    </source>
</reference>
<dbReference type="EMBL" id="AP014936">
    <property type="protein sequence ID" value="BAU48290.1"/>
    <property type="molecule type" value="Genomic_DNA"/>
</dbReference>
<keyword evidence="4" id="KW-0479">Metal-binding</keyword>
<keyword evidence="3" id="KW-0540">Nuclease</keyword>
<evidence type="ECO:0000256" key="1">
    <source>
        <dbReference type="ARBA" id="ARBA00001936"/>
    </source>
</evidence>
<dbReference type="KEGG" id="sva:SVA_1736"/>
<evidence type="ECO:0000256" key="8">
    <source>
        <dbReference type="ARBA" id="ARBA00023204"/>
    </source>
</evidence>
<dbReference type="AlphaFoldDB" id="A0A1B4V422"/>
<dbReference type="PANTHER" id="PTHR15822:SF4">
    <property type="entry name" value="TYROSYL-DNA PHOSPHODIESTERASE 2"/>
    <property type="match status" value="1"/>
</dbReference>
<evidence type="ECO:0000256" key="2">
    <source>
        <dbReference type="ARBA" id="ARBA00001946"/>
    </source>
</evidence>
<evidence type="ECO:0000313" key="11">
    <source>
        <dbReference type="Proteomes" id="UP000218899"/>
    </source>
</evidence>
<keyword evidence="6" id="KW-0378">Hydrolase</keyword>
<dbReference type="PANTHER" id="PTHR15822">
    <property type="entry name" value="TRAF AND TNF RECEPTOR-ASSOCIATED PROTEIN"/>
    <property type="match status" value="1"/>
</dbReference>
<evidence type="ECO:0000256" key="5">
    <source>
        <dbReference type="ARBA" id="ARBA00022763"/>
    </source>
</evidence>
<evidence type="ECO:0000256" key="7">
    <source>
        <dbReference type="ARBA" id="ARBA00022842"/>
    </source>
</evidence>
<dbReference type="SUPFAM" id="SSF56219">
    <property type="entry name" value="DNase I-like"/>
    <property type="match status" value="1"/>
</dbReference>
<dbReference type="Proteomes" id="UP000218899">
    <property type="component" value="Chromosome"/>
</dbReference>
<protein>
    <submittedName>
        <fullName evidence="10">Endonuclease</fullName>
    </submittedName>
</protein>
<accession>A0A1B4V422</accession>
<evidence type="ECO:0000256" key="4">
    <source>
        <dbReference type="ARBA" id="ARBA00022723"/>
    </source>
</evidence>